<dbReference type="AlphaFoldDB" id="A0A8T2C222"/>
<dbReference type="EMBL" id="JAEFBK010000006">
    <property type="protein sequence ID" value="KAG7591154.1"/>
    <property type="molecule type" value="Genomic_DNA"/>
</dbReference>
<dbReference type="CDD" id="cd06222">
    <property type="entry name" value="RNase_H_like"/>
    <property type="match status" value="1"/>
</dbReference>
<dbReference type="GO" id="GO:0005739">
    <property type="term" value="C:mitochondrion"/>
    <property type="evidence" value="ECO:0007669"/>
    <property type="project" value="TreeGrafter"/>
</dbReference>
<name>A0A8T2C222_9BRAS</name>
<dbReference type="Pfam" id="PF01535">
    <property type="entry name" value="PPR"/>
    <property type="match status" value="3"/>
</dbReference>
<dbReference type="FunFam" id="1.25.40.10:FF:000799">
    <property type="entry name" value="Pentatricopeptide repeat-containing protein At1g07590, mitochondrial"/>
    <property type="match status" value="1"/>
</dbReference>
<proteinExistence type="inferred from homology"/>
<sequence length="763" mass="87126">MWRPVETINHTLFQCHPARQVWALSQIPTAMGIFPTESIFANLDHLFWRIPTDFDSSVFPWIIWYIWKARNEKIFENIDKDPLEVLRLAEKEAQLWQSAQIELHHETHGTVELVNRPRVGNTSLDSNYSGYRSFVDGSWKESDKFSGTGWFCTSSNGEPPTMGAANLRRSLSPLHTEFEALLWAMKCMIGADNQEVEFLTDCSDLVKMVSSPTEWPAFSVLRASKEEEMRSIIALVRQRECFVQAIRRTTCVPSSLAVNQTNFQASSFLTTLISSTKSPEETCIGLEEEEEEPSKCLSVIIEKLPKGVTVGSALQSWMGDGFPVHGGDVYHAINRLRKLGRNKRALELMEWIIRERPYRPGELEYSYLLEFTVKLHGVSQGEKLFTRVPQEFQNELLYNNLVIACLDQGVIRLALEYMKKMRELGYRTSHLVYNRLIIRNSAPGRRKLIAKDLALMKADKATPHVSTYHILMKLEANEHNIDGVLKAFDGMKKAGVEPNEVSYCILAMAHAVARLYTVAEAYTEEIEKSVTGDNWSTLDILMILYGRLGKEKELVRTWNVIRGFHHVRSKSYLLATEAFARVGNLDRAEELWLEMKNVRGLKETEQFNSLLSVYCKDGLIEKAIGVFREMMGDGFKPNSITYRHLALGCAKAKLMKEALKNIEMGSNLKTSKSIKSSTPWLETTLSIIECFAEKGDVENSEKLFEEVKNAKYNRYAFVYNALFKVYVKAKVYDPNLFKRMVLGGARPDAESYSLLKLVEQYKP</sequence>
<dbReference type="InterPro" id="IPR002156">
    <property type="entry name" value="RNaseH_domain"/>
</dbReference>
<comment type="similarity">
    <text evidence="1">Belongs to the PPR family. P subfamily.</text>
</comment>
<evidence type="ECO:0000256" key="2">
    <source>
        <dbReference type="PROSITE-ProRule" id="PRU00708"/>
    </source>
</evidence>
<comment type="caution">
    <text evidence="4">The sequence shown here is derived from an EMBL/GenBank/DDBJ whole genome shotgun (WGS) entry which is preliminary data.</text>
</comment>
<accession>A0A8T2C222</accession>
<dbReference type="PROSITE" id="PS51375">
    <property type="entry name" value="PPR"/>
    <property type="match status" value="3"/>
</dbReference>
<evidence type="ECO:0000259" key="3">
    <source>
        <dbReference type="Pfam" id="PF13456"/>
    </source>
</evidence>
<dbReference type="InterPro" id="IPR044730">
    <property type="entry name" value="RNase_H-like_dom_plant"/>
</dbReference>
<dbReference type="FunFam" id="1.25.40.10:FF:002174">
    <property type="entry name" value="Pentatricopeptide repeat-containing protein mitochondrial"/>
    <property type="match status" value="1"/>
</dbReference>
<dbReference type="InterPro" id="IPR002885">
    <property type="entry name" value="PPR_rpt"/>
</dbReference>
<feature type="repeat" description="PPR" evidence="2">
    <location>
        <begin position="603"/>
        <end position="637"/>
    </location>
</feature>
<feature type="repeat" description="PPR" evidence="2">
    <location>
        <begin position="394"/>
        <end position="428"/>
    </location>
</feature>
<dbReference type="PANTHER" id="PTHR45717:SF11">
    <property type="entry name" value="PENTACOTRIPEPTIDE-REPEAT REGION OF PRORP DOMAIN-CONTAINING PROTEIN"/>
    <property type="match status" value="1"/>
</dbReference>
<dbReference type="Proteomes" id="UP000694240">
    <property type="component" value="Chromosome 6"/>
</dbReference>
<dbReference type="GO" id="GO:0004523">
    <property type="term" value="F:RNA-DNA hybrid ribonuclease activity"/>
    <property type="evidence" value="ECO:0007669"/>
    <property type="project" value="InterPro"/>
</dbReference>
<evidence type="ECO:0000256" key="1">
    <source>
        <dbReference type="ARBA" id="ARBA00007626"/>
    </source>
</evidence>
<evidence type="ECO:0000313" key="5">
    <source>
        <dbReference type="Proteomes" id="UP000694240"/>
    </source>
</evidence>
<feature type="domain" description="RNase H type-1" evidence="3">
    <location>
        <begin position="135"/>
        <end position="213"/>
    </location>
</feature>
<dbReference type="NCBIfam" id="TIGR00756">
    <property type="entry name" value="PPR"/>
    <property type="match status" value="1"/>
</dbReference>
<dbReference type="Pfam" id="PF13041">
    <property type="entry name" value="PPR_2"/>
    <property type="match status" value="2"/>
</dbReference>
<reference evidence="4 5" key="1">
    <citation type="submission" date="2020-12" db="EMBL/GenBank/DDBJ databases">
        <title>Concerted genomic and epigenomic changes stabilize Arabidopsis allopolyploids.</title>
        <authorList>
            <person name="Chen Z."/>
        </authorList>
    </citation>
    <scope>NUCLEOTIDE SEQUENCE [LARGE SCALE GENOMIC DNA]</scope>
    <source>
        <strain evidence="4">Allo738</strain>
        <tissue evidence="4">Leaf</tissue>
    </source>
</reference>
<gene>
    <name evidence="4" type="ORF">ISN45_Aa01g002150</name>
</gene>
<dbReference type="Pfam" id="PF13456">
    <property type="entry name" value="RVT_3"/>
    <property type="match status" value="1"/>
</dbReference>
<feature type="repeat" description="PPR" evidence="2">
    <location>
        <begin position="464"/>
        <end position="498"/>
    </location>
</feature>
<dbReference type="GO" id="GO:0003676">
    <property type="term" value="F:nucleic acid binding"/>
    <property type="evidence" value="ECO:0007669"/>
    <property type="project" value="InterPro"/>
</dbReference>
<evidence type="ECO:0000313" key="4">
    <source>
        <dbReference type="EMBL" id="KAG7591154.1"/>
    </source>
</evidence>
<keyword evidence="5" id="KW-1185">Reference proteome</keyword>
<protein>
    <submittedName>
        <fullName evidence="4">Pentatricopeptide repeat</fullName>
    </submittedName>
</protein>
<dbReference type="PANTHER" id="PTHR45717">
    <property type="entry name" value="OS12G0527900 PROTEIN"/>
    <property type="match status" value="1"/>
</dbReference>
<organism evidence="4 5">
    <name type="scientific">Arabidopsis thaliana x Arabidopsis arenosa</name>
    <dbReference type="NCBI Taxonomy" id="1240361"/>
    <lineage>
        <taxon>Eukaryota</taxon>
        <taxon>Viridiplantae</taxon>
        <taxon>Streptophyta</taxon>
        <taxon>Embryophyta</taxon>
        <taxon>Tracheophyta</taxon>
        <taxon>Spermatophyta</taxon>
        <taxon>Magnoliopsida</taxon>
        <taxon>eudicotyledons</taxon>
        <taxon>Gunneridae</taxon>
        <taxon>Pentapetalae</taxon>
        <taxon>rosids</taxon>
        <taxon>malvids</taxon>
        <taxon>Brassicales</taxon>
        <taxon>Brassicaceae</taxon>
        <taxon>Camelineae</taxon>
        <taxon>Arabidopsis</taxon>
    </lineage>
</organism>